<name>A0ACC1J8H4_9FUNG</name>
<organism evidence="1 2">
    <name type="scientific">Linderina macrospora</name>
    <dbReference type="NCBI Taxonomy" id="4868"/>
    <lineage>
        <taxon>Eukaryota</taxon>
        <taxon>Fungi</taxon>
        <taxon>Fungi incertae sedis</taxon>
        <taxon>Zoopagomycota</taxon>
        <taxon>Kickxellomycotina</taxon>
        <taxon>Kickxellomycetes</taxon>
        <taxon>Kickxellales</taxon>
        <taxon>Kickxellaceae</taxon>
        <taxon>Linderina</taxon>
    </lineage>
</organism>
<dbReference type="EMBL" id="JANBPW010002101">
    <property type="protein sequence ID" value="KAJ1941967.1"/>
    <property type="molecule type" value="Genomic_DNA"/>
</dbReference>
<dbReference type="Proteomes" id="UP001150603">
    <property type="component" value="Unassembled WGS sequence"/>
</dbReference>
<evidence type="ECO:0000313" key="1">
    <source>
        <dbReference type="EMBL" id="KAJ1941967.1"/>
    </source>
</evidence>
<keyword evidence="1" id="KW-0067">ATP-binding</keyword>
<sequence length="282" mass="31303">DISLKINSGERIGIVGRTGAGKSSLTRALFRLVEGESGSILVDGVDISKLHASSLRPNLAIIPQDATSFAGSLRTNLDPLKQFTIEDMWAALIKAQLVEIANPKERHGKSKARSSEGEVDDDLGYSWESKKQRRKRLSSGWLMRSFLWLFKERDNTAEFLSRQRDWGLSKNLGDDGEGFTAGQWQQFGLARVLLRKRKILVLDEATADVDNKTDKVIHEAIHKEFAGCTILTIAHRLETVMNSDRIIVMDHGRVAEFDTPANLLAKGGLFAELVKSDGFANI</sequence>
<keyword evidence="2" id="KW-1185">Reference proteome</keyword>
<comment type="caution">
    <text evidence="1">The sequence shown here is derived from an EMBL/GenBank/DDBJ whole genome shotgun (WGS) entry which is preliminary data.</text>
</comment>
<feature type="non-terminal residue" evidence="1">
    <location>
        <position position="1"/>
    </location>
</feature>
<protein>
    <submittedName>
        <fullName evidence="1">ATP-binding cassette glutathione S-conjugate transporter ycf1</fullName>
    </submittedName>
</protein>
<accession>A0ACC1J8H4</accession>
<evidence type="ECO:0000313" key="2">
    <source>
        <dbReference type="Proteomes" id="UP001150603"/>
    </source>
</evidence>
<reference evidence="1" key="1">
    <citation type="submission" date="2022-07" db="EMBL/GenBank/DDBJ databases">
        <title>Phylogenomic reconstructions and comparative analyses of Kickxellomycotina fungi.</title>
        <authorList>
            <person name="Reynolds N.K."/>
            <person name="Stajich J.E."/>
            <person name="Barry K."/>
            <person name="Grigoriev I.V."/>
            <person name="Crous P."/>
            <person name="Smith M.E."/>
        </authorList>
    </citation>
    <scope>NUCLEOTIDE SEQUENCE</scope>
    <source>
        <strain evidence="1">NRRL 5244</strain>
    </source>
</reference>
<gene>
    <name evidence="1" type="primary">YCF1_3</name>
    <name evidence="1" type="ORF">FBU59_003346</name>
</gene>
<proteinExistence type="predicted"/>
<keyword evidence="1" id="KW-0547">Nucleotide-binding</keyword>